<dbReference type="Proteomes" id="UP001221757">
    <property type="component" value="Unassembled WGS sequence"/>
</dbReference>
<keyword evidence="2" id="KW-1185">Reference proteome</keyword>
<name>A0AAD7DHL6_MYCRO</name>
<comment type="caution">
    <text evidence="1">The sequence shown here is derived from an EMBL/GenBank/DDBJ whole genome shotgun (WGS) entry which is preliminary data.</text>
</comment>
<organism evidence="1 2">
    <name type="scientific">Mycena rosella</name>
    <name type="common">Pink bonnet</name>
    <name type="synonym">Agaricus rosellus</name>
    <dbReference type="NCBI Taxonomy" id="1033263"/>
    <lineage>
        <taxon>Eukaryota</taxon>
        <taxon>Fungi</taxon>
        <taxon>Dikarya</taxon>
        <taxon>Basidiomycota</taxon>
        <taxon>Agaricomycotina</taxon>
        <taxon>Agaricomycetes</taxon>
        <taxon>Agaricomycetidae</taxon>
        <taxon>Agaricales</taxon>
        <taxon>Marasmiineae</taxon>
        <taxon>Mycenaceae</taxon>
        <taxon>Mycena</taxon>
    </lineage>
</organism>
<evidence type="ECO:0000313" key="1">
    <source>
        <dbReference type="EMBL" id="KAJ7691028.1"/>
    </source>
</evidence>
<sequence length="293" mass="32646">MGCSESFSSLMAPVHTSEDFCNNNKASVAPTEPLFSSTFEYTEKEIQNYVVDSQISRIVTRKYDQRVNPMLFLVWPVDQFLQTNTLEKDFGLKGNQYNAVLTTQTANAWASDCLRQRAVSIVCAMTLTTIGYYPDSPARDGHWSQVFRMLPNHGGDVSLLEEEEEEVYYTDTYYINDPSENGRAFCAGFFNFAGNAGGLISASDRHWRCACTWRATTGAGISRKGLTGRRRTFRRLTSQLGRRALHFNTSSDWAVAVISSSLSKFGGDETVVLPHRPASSSRLGAVMTQSMSI</sequence>
<evidence type="ECO:0000313" key="2">
    <source>
        <dbReference type="Proteomes" id="UP001221757"/>
    </source>
</evidence>
<dbReference type="AlphaFoldDB" id="A0AAD7DHL6"/>
<accession>A0AAD7DHL6</accession>
<dbReference type="EMBL" id="JARKIE010000061">
    <property type="protein sequence ID" value="KAJ7691028.1"/>
    <property type="molecule type" value="Genomic_DNA"/>
</dbReference>
<proteinExistence type="predicted"/>
<gene>
    <name evidence="1" type="ORF">B0H17DRAFT_1134047</name>
</gene>
<protein>
    <submittedName>
        <fullName evidence="1">Uncharacterized protein</fullName>
    </submittedName>
</protein>
<reference evidence="1" key="1">
    <citation type="submission" date="2023-03" db="EMBL/GenBank/DDBJ databases">
        <title>Massive genome expansion in bonnet fungi (Mycena s.s.) driven by repeated elements and novel gene families across ecological guilds.</title>
        <authorList>
            <consortium name="Lawrence Berkeley National Laboratory"/>
            <person name="Harder C.B."/>
            <person name="Miyauchi S."/>
            <person name="Viragh M."/>
            <person name="Kuo A."/>
            <person name="Thoen E."/>
            <person name="Andreopoulos B."/>
            <person name="Lu D."/>
            <person name="Skrede I."/>
            <person name="Drula E."/>
            <person name="Henrissat B."/>
            <person name="Morin E."/>
            <person name="Kohler A."/>
            <person name="Barry K."/>
            <person name="LaButti K."/>
            <person name="Morin E."/>
            <person name="Salamov A."/>
            <person name="Lipzen A."/>
            <person name="Mereny Z."/>
            <person name="Hegedus B."/>
            <person name="Baldrian P."/>
            <person name="Stursova M."/>
            <person name="Weitz H."/>
            <person name="Taylor A."/>
            <person name="Grigoriev I.V."/>
            <person name="Nagy L.G."/>
            <person name="Martin F."/>
            <person name="Kauserud H."/>
        </authorList>
    </citation>
    <scope>NUCLEOTIDE SEQUENCE</scope>
    <source>
        <strain evidence="1">CBHHK067</strain>
    </source>
</reference>